<keyword evidence="2" id="KW-1185">Reference proteome</keyword>
<accession>A0AAN8CGE4</accession>
<evidence type="ECO:0000313" key="2">
    <source>
        <dbReference type="Proteomes" id="UP001331515"/>
    </source>
</evidence>
<protein>
    <submittedName>
        <fullName evidence="1">Uncharacterized protein</fullName>
    </submittedName>
</protein>
<name>A0AAN8CGE4_CHAGU</name>
<comment type="caution">
    <text evidence="1">The sequence shown here is derived from an EMBL/GenBank/DDBJ whole genome shotgun (WGS) entry which is preliminary data.</text>
</comment>
<gene>
    <name evidence="1" type="ORF">CgunFtcFv8_007421</name>
</gene>
<reference evidence="1 2" key="1">
    <citation type="journal article" date="2023" name="Mol. Biol. Evol.">
        <title>Genomics of Secondarily Temperate Adaptation in the Only Non-Antarctic Icefish.</title>
        <authorList>
            <person name="Rivera-Colon A.G."/>
            <person name="Rayamajhi N."/>
            <person name="Minhas B.F."/>
            <person name="Madrigal G."/>
            <person name="Bilyk K.T."/>
            <person name="Yoon V."/>
            <person name="Hune M."/>
            <person name="Gregory S."/>
            <person name="Cheng C.H.C."/>
            <person name="Catchen J.M."/>
        </authorList>
    </citation>
    <scope>NUCLEOTIDE SEQUENCE [LARGE SCALE GENOMIC DNA]</scope>
    <source>
        <tissue evidence="1">White muscle</tissue>
    </source>
</reference>
<proteinExistence type="predicted"/>
<sequence length="159" mass="18011">MQKTEEDQHEGRDCLIVDLFKDIKKKLPIQCVDNAEGFSPVVVYGDETFDFYDQQDAAQQHASEEGPYSSVRPFRPDRYENQDAAGLSAGLDEEQNVHECYFPSGVWTMRMDFLQWSSTVMKHSKVMRCCGMLLEKAPTVLCDLSNLNAAGSSAELDRM</sequence>
<evidence type="ECO:0000313" key="1">
    <source>
        <dbReference type="EMBL" id="KAK5903661.1"/>
    </source>
</evidence>
<dbReference type="AlphaFoldDB" id="A0AAN8CGE4"/>
<dbReference type="EMBL" id="JAURVH010001531">
    <property type="protein sequence ID" value="KAK5903661.1"/>
    <property type="molecule type" value="Genomic_DNA"/>
</dbReference>
<organism evidence="1 2">
    <name type="scientific">Champsocephalus gunnari</name>
    <name type="common">Mackerel icefish</name>
    <dbReference type="NCBI Taxonomy" id="52237"/>
    <lineage>
        <taxon>Eukaryota</taxon>
        <taxon>Metazoa</taxon>
        <taxon>Chordata</taxon>
        <taxon>Craniata</taxon>
        <taxon>Vertebrata</taxon>
        <taxon>Euteleostomi</taxon>
        <taxon>Actinopterygii</taxon>
        <taxon>Neopterygii</taxon>
        <taxon>Teleostei</taxon>
        <taxon>Neoteleostei</taxon>
        <taxon>Acanthomorphata</taxon>
        <taxon>Eupercaria</taxon>
        <taxon>Perciformes</taxon>
        <taxon>Notothenioidei</taxon>
        <taxon>Channichthyidae</taxon>
        <taxon>Champsocephalus</taxon>
    </lineage>
</organism>
<dbReference type="Proteomes" id="UP001331515">
    <property type="component" value="Unassembled WGS sequence"/>
</dbReference>